<evidence type="ECO:0000256" key="4">
    <source>
        <dbReference type="ARBA" id="ARBA00022989"/>
    </source>
</evidence>
<feature type="domain" description="3-oxo-5-alpha-steroid 4-dehydrogenase C-terminal" evidence="7">
    <location>
        <begin position="164"/>
        <end position="275"/>
    </location>
</feature>
<feature type="transmembrane region" description="Helical" evidence="6">
    <location>
        <begin position="15"/>
        <end position="36"/>
    </location>
</feature>
<evidence type="ECO:0000256" key="6">
    <source>
        <dbReference type="SAM" id="Phobius"/>
    </source>
</evidence>
<name>A0A7S3PTP9_9STRA</name>
<dbReference type="GO" id="GO:0016627">
    <property type="term" value="F:oxidoreductase activity, acting on the CH-CH group of donors"/>
    <property type="evidence" value="ECO:0007669"/>
    <property type="project" value="InterPro"/>
</dbReference>
<feature type="transmembrane region" description="Helical" evidence="6">
    <location>
        <begin position="71"/>
        <end position="89"/>
    </location>
</feature>
<dbReference type="InterPro" id="IPR001104">
    <property type="entry name" value="3-oxo-5_a-steroid_4-DH_C"/>
</dbReference>
<protein>
    <recommendedName>
        <fullName evidence="7">3-oxo-5-alpha-steroid 4-dehydrogenase C-terminal domain-containing protein</fullName>
    </recommendedName>
</protein>
<accession>A0A7S3PTP9</accession>
<evidence type="ECO:0000259" key="7">
    <source>
        <dbReference type="Pfam" id="PF02544"/>
    </source>
</evidence>
<keyword evidence="3 6" id="KW-0812">Transmembrane</keyword>
<dbReference type="PANTHER" id="PTHR10556:SF35">
    <property type="entry name" value="3-OXO-5-ALPHA-STEROID 4-DEHYDROGENASE FAMILY PROTEIN"/>
    <property type="match status" value="1"/>
</dbReference>
<dbReference type="InterPro" id="IPR039357">
    <property type="entry name" value="SRD5A/TECR"/>
</dbReference>
<gene>
    <name evidence="8" type="ORF">CDEB00056_LOCUS234</name>
</gene>
<comment type="similarity">
    <text evidence="2">Belongs to the steroid 5-alpha reductase family.</text>
</comment>
<keyword evidence="5 6" id="KW-0472">Membrane</keyword>
<proteinExistence type="inferred from homology"/>
<sequence>MLTTVTSIASALPPIVPGIGGAVLTGIQALAIASNFSMETNSQTRTQYSKFAQAKDENKDKNSMIGSRDGMTLIYLPAFAVSSALFVLPEVANLPFLPQQSLAEFFLMLHFGKRLLEVFYLHKYSGKVGRDLSIGIGFYYGLVSLLVCCVASPTTGDGSDMIGAGSALFAIGTAGNLYHHSILAGLRDSGKTDDKSYIAPKGGLFDFVAAPHYLFELMAWLGIAIVSQHLNAYLVFFSMTSYLSGRAYSQNEWNMSKFSDEEWPRSRKNIVPFLF</sequence>
<evidence type="ECO:0000256" key="1">
    <source>
        <dbReference type="ARBA" id="ARBA00004141"/>
    </source>
</evidence>
<dbReference type="AlphaFoldDB" id="A0A7S3PTP9"/>
<feature type="transmembrane region" description="Helical" evidence="6">
    <location>
        <begin position="132"/>
        <end position="153"/>
    </location>
</feature>
<evidence type="ECO:0000313" key="8">
    <source>
        <dbReference type="EMBL" id="CAE0455393.1"/>
    </source>
</evidence>
<dbReference type="PANTHER" id="PTHR10556">
    <property type="entry name" value="3-OXO-5-ALPHA-STEROID 4-DEHYDROGENASE"/>
    <property type="match status" value="1"/>
</dbReference>
<dbReference type="GO" id="GO:0016020">
    <property type="term" value="C:membrane"/>
    <property type="evidence" value="ECO:0007669"/>
    <property type="project" value="UniProtKB-SubCell"/>
</dbReference>
<comment type="subcellular location">
    <subcellularLocation>
        <location evidence="1">Membrane</location>
        <topology evidence="1">Multi-pass membrane protein</topology>
    </subcellularLocation>
</comment>
<evidence type="ECO:0000256" key="2">
    <source>
        <dbReference type="ARBA" id="ARBA00007742"/>
    </source>
</evidence>
<dbReference type="PROSITE" id="PS50244">
    <property type="entry name" value="S5A_REDUCTASE"/>
    <property type="match status" value="1"/>
</dbReference>
<evidence type="ECO:0000256" key="3">
    <source>
        <dbReference type="ARBA" id="ARBA00022692"/>
    </source>
</evidence>
<reference evidence="8" key="1">
    <citation type="submission" date="2021-01" db="EMBL/GenBank/DDBJ databases">
        <authorList>
            <person name="Corre E."/>
            <person name="Pelletier E."/>
            <person name="Niang G."/>
            <person name="Scheremetjew M."/>
            <person name="Finn R."/>
            <person name="Kale V."/>
            <person name="Holt S."/>
            <person name="Cochrane G."/>
            <person name="Meng A."/>
            <person name="Brown T."/>
            <person name="Cohen L."/>
        </authorList>
    </citation>
    <scope>NUCLEOTIDE SEQUENCE</scope>
    <source>
        <strain evidence="8">MM31A-1</strain>
    </source>
</reference>
<evidence type="ECO:0000256" key="5">
    <source>
        <dbReference type="ARBA" id="ARBA00023136"/>
    </source>
</evidence>
<feature type="transmembrane region" description="Helical" evidence="6">
    <location>
        <begin position="217"/>
        <end position="236"/>
    </location>
</feature>
<keyword evidence="4 6" id="KW-1133">Transmembrane helix</keyword>
<dbReference type="GO" id="GO:0006629">
    <property type="term" value="P:lipid metabolic process"/>
    <property type="evidence" value="ECO:0007669"/>
    <property type="project" value="InterPro"/>
</dbReference>
<organism evidence="8">
    <name type="scientific">Chaetoceros debilis</name>
    <dbReference type="NCBI Taxonomy" id="122233"/>
    <lineage>
        <taxon>Eukaryota</taxon>
        <taxon>Sar</taxon>
        <taxon>Stramenopiles</taxon>
        <taxon>Ochrophyta</taxon>
        <taxon>Bacillariophyta</taxon>
        <taxon>Coscinodiscophyceae</taxon>
        <taxon>Chaetocerotophycidae</taxon>
        <taxon>Chaetocerotales</taxon>
        <taxon>Chaetocerotaceae</taxon>
        <taxon>Chaetoceros</taxon>
    </lineage>
</organism>
<dbReference type="EMBL" id="HBIO01000318">
    <property type="protein sequence ID" value="CAE0455393.1"/>
    <property type="molecule type" value="Transcribed_RNA"/>
</dbReference>
<dbReference type="Pfam" id="PF02544">
    <property type="entry name" value="Steroid_dh"/>
    <property type="match status" value="1"/>
</dbReference>